<evidence type="ECO:0000313" key="5">
    <source>
        <dbReference type="Proteomes" id="UP001054252"/>
    </source>
</evidence>
<dbReference type="InterPro" id="IPR023213">
    <property type="entry name" value="CAT-like_dom_sf"/>
</dbReference>
<dbReference type="GO" id="GO:0016747">
    <property type="term" value="F:acyltransferase activity, transferring groups other than amino-acyl groups"/>
    <property type="evidence" value="ECO:0007669"/>
    <property type="project" value="TreeGrafter"/>
</dbReference>
<evidence type="ECO:0000256" key="1">
    <source>
        <dbReference type="ARBA" id="ARBA00009861"/>
    </source>
</evidence>
<gene>
    <name evidence="4" type="ORF">SLEP1_g15617</name>
</gene>
<accession>A0AAV5IMZ5</accession>
<keyword evidence="2" id="KW-0808">Transferase</keyword>
<dbReference type="Proteomes" id="UP001054252">
    <property type="component" value="Unassembled WGS sequence"/>
</dbReference>
<reference evidence="4 5" key="1">
    <citation type="journal article" date="2021" name="Commun. Biol.">
        <title>The genome of Shorea leprosula (Dipterocarpaceae) highlights the ecological relevance of drought in aseasonal tropical rainforests.</title>
        <authorList>
            <person name="Ng K.K.S."/>
            <person name="Kobayashi M.J."/>
            <person name="Fawcett J.A."/>
            <person name="Hatakeyama M."/>
            <person name="Paape T."/>
            <person name="Ng C.H."/>
            <person name="Ang C.C."/>
            <person name="Tnah L.H."/>
            <person name="Lee C.T."/>
            <person name="Nishiyama T."/>
            <person name="Sese J."/>
            <person name="O'Brien M.J."/>
            <person name="Copetti D."/>
            <person name="Mohd Noor M.I."/>
            <person name="Ong R.C."/>
            <person name="Putra M."/>
            <person name="Sireger I.Z."/>
            <person name="Indrioko S."/>
            <person name="Kosugi Y."/>
            <person name="Izuno A."/>
            <person name="Isagi Y."/>
            <person name="Lee S.L."/>
            <person name="Shimizu K.K."/>
        </authorList>
    </citation>
    <scope>NUCLEOTIDE SEQUENCE [LARGE SCALE GENOMIC DNA]</scope>
    <source>
        <strain evidence="4">214</strain>
    </source>
</reference>
<dbReference type="PANTHER" id="PTHR31642">
    <property type="entry name" value="TRICHOTHECENE 3-O-ACETYLTRANSFERASE"/>
    <property type="match status" value="1"/>
</dbReference>
<evidence type="ECO:0000256" key="3">
    <source>
        <dbReference type="ARBA" id="ARBA00023315"/>
    </source>
</evidence>
<dbReference type="AlphaFoldDB" id="A0AAV5IMZ5"/>
<dbReference type="PANTHER" id="PTHR31642:SF188">
    <property type="entry name" value="SHIKIMATE O-HYDROXYCINNAMOYLTRANSFERASE-LIKE"/>
    <property type="match status" value="1"/>
</dbReference>
<dbReference type="Pfam" id="PF02458">
    <property type="entry name" value="Transferase"/>
    <property type="match status" value="1"/>
</dbReference>
<dbReference type="Gene3D" id="3.30.559.10">
    <property type="entry name" value="Chloramphenicol acetyltransferase-like domain"/>
    <property type="match status" value="2"/>
</dbReference>
<dbReference type="InterPro" id="IPR050317">
    <property type="entry name" value="Plant_Fungal_Acyltransferase"/>
</dbReference>
<comment type="similarity">
    <text evidence="1">Belongs to the plant acyltransferase family.</text>
</comment>
<keyword evidence="5" id="KW-1185">Reference proteome</keyword>
<proteinExistence type="inferred from homology"/>
<keyword evidence="3" id="KW-0012">Acyltransferase</keyword>
<name>A0AAV5IMZ5_9ROSI</name>
<comment type="caution">
    <text evidence="4">The sequence shown here is derived from an EMBL/GenBank/DDBJ whole genome shotgun (WGS) entry which is preliminary data.</text>
</comment>
<organism evidence="4 5">
    <name type="scientific">Rubroshorea leprosula</name>
    <dbReference type="NCBI Taxonomy" id="152421"/>
    <lineage>
        <taxon>Eukaryota</taxon>
        <taxon>Viridiplantae</taxon>
        <taxon>Streptophyta</taxon>
        <taxon>Embryophyta</taxon>
        <taxon>Tracheophyta</taxon>
        <taxon>Spermatophyta</taxon>
        <taxon>Magnoliopsida</taxon>
        <taxon>eudicotyledons</taxon>
        <taxon>Gunneridae</taxon>
        <taxon>Pentapetalae</taxon>
        <taxon>rosids</taxon>
        <taxon>malvids</taxon>
        <taxon>Malvales</taxon>
        <taxon>Dipterocarpaceae</taxon>
        <taxon>Rubroshorea</taxon>
    </lineage>
</organism>
<sequence length="519" mass="57917">MSIVNRVEFRGFGGEFGKNKRVALQTQFEDEAMDLEKFWEGVAGLEEIQTALVWSLVTIGVLPFHTFNLQGREFIRNSFQKKRSMKIYIKGSTTVCPAQDTPSQRLWISGLDLRVMQRKHAPLLYFYKPTGSSDFFQAQVLKEALSKILVPFYPVAGRLGRDESGRIEIVCNAEGVLFLEAEAVGILDDLGDFAPSSKLQQLLPTVDYSGDISSYPLLLIQVTTFKCGGVSLGIHIHHALADGTSICHFINSWSDMARGQSLNVSPFLDRTLLHSLVPPAPSFRHVEYDSCPSMITPISFPGSLSASIFKITQDHLNNLKAECYKNGTTTTKYSTYNILAAHVWRCVSKARCLLHNQATKLSMSVNGRHRLRPPLPSGYFGNAIFRASTIALSGDLQTEPLVNTVERIHTALNQMDDPYLKSALAYLEKVPLNQISSSPSDHEQQCPNVFINSWRFPIHDADFGWGHPIFMGRGSIGEGWIYILPSPTDDGTWTLIAGLETSHMKLFQQLICQKLICNL</sequence>
<evidence type="ECO:0000256" key="2">
    <source>
        <dbReference type="ARBA" id="ARBA00022679"/>
    </source>
</evidence>
<dbReference type="FunFam" id="3.30.559.10:FF:000015">
    <property type="entry name" value="Spermidine hydroxycinnamoyl transferase"/>
    <property type="match status" value="1"/>
</dbReference>
<evidence type="ECO:0000313" key="4">
    <source>
        <dbReference type="EMBL" id="GKV03287.1"/>
    </source>
</evidence>
<protein>
    <submittedName>
        <fullName evidence="4">Uncharacterized protein</fullName>
    </submittedName>
</protein>
<dbReference type="EMBL" id="BPVZ01000020">
    <property type="protein sequence ID" value="GKV03287.1"/>
    <property type="molecule type" value="Genomic_DNA"/>
</dbReference>